<organism evidence="1 2">
    <name type="scientific">Elysia crispata</name>
    <name type="common">lettuce slug</name>
    <dbReference type="NCBI Taxonomy" id="231223"/>
    <lineage>
        <taxon>Eukaryota</taxon>
        <taxon>Metazoa</taxon>
        <taxon>Spiralia</taxon>
        <taxon>Lophotrochozoa</taxon>
        <taxon>Mollusca</taxon>
        <taxon>Gastropoda</taxon>
        <taxon>Heterobranchia</taxon>
        <taxon>Euthyneura</taxon>
        <taxon>Panpulmonata</taxon>
        <taxon>Sacoglossa</taxon>
        <taxon>Placobranchoidea</taxon>
        <taxon>Plakobranchidae</taxon>
        <taxon>Elysia</taxon>
    </lineage>
</organism>
<comment type="caution">
    <text evidence="1">The sequence shown here is derived from an EMBL/GenBank/DDBJ whole genome shotgun (WGS) entry which is preliminary data.</text>
</comment>
<gene>
    <name evidence="1" type="ORF">RRG08_040751</name>
</gene>
<dbReference type="AlphaFoldDB" id="A0AAE1BE26"/>
<protein>
    <submittedName>
        <fullName evidence="1">Uncharacterized protein</fullName>
    </submittedName>
</protein>
<dbReference type="Proteomes" id="UP001283361">
    <property type="component" value="Unassembled WGS sequence"/>
</dbReference>
<proteinExistence type="predicted"/>
<accession>A0AAE1BE26</accession>
<evidence type="ECO:0000313" key="1">
    <source>
        <dbReference type="EMBL" id="KAK3804244.1"/>
    </source>
</evidence>
<reference evidence="1" key="1">
    <citation type="journal article" date="2023" name="G3 (Bethesda)">
        <title>A reference genome for the long-term kleptoplast-retaining sea slug Elysia crispata morphotype clarki.</title>
        <authorList>
            <person name="Eastman K.E."/>
            <person name="Pendleton A.L."/>
            <person name="Shaikh M.A."/>
            <person name="Suttiyut T."/>
            <person name="Ogas R."/>
            <person name="Tomko P."/>
            <person name="Gavelis G."/>
            <person name="Widhalm J.R."/>
            <person name="Wisecaver J.H."/>
        </authorList>
    </citation>
    <scope>NUCLEOTIDE SEQUENCE</scope>
    <source>
        <strain evidence="1">ECLA1</strain>
    </source>
</reference>
<sequence length="81" mass="8851">MEYTKFNSHAQPSLSQLYIFSLRENGNYDNVSLRTLFERFQSTSQPSLLFAIPPMVCVIASGKSSVLAGSRDHAGPAGAEL</sequence>
<evidence type="ECO:0000313" key="2">
    <source>
        <dbReference type="Proteomes" id="UP001283361"/>
    </source>
</evidence>
<keyword evidence="2" id="KW-1185">Reference proteome</keyword>
<dbReference type="EMBL" id="JAWDGP010000029">
    <property type="protein sequence ID" value="KAK3804244.1"/>
    <property type="molecule type" value="Genomic_DNA"/>
</dbReference>
<name>A0AAE1BE26_9GAST</name>